<name>A0ABT0J4J1_9MICO</name>
<sequence length="256" mass="27495">MTCAELGADLDSLSGIVTAPGACPEGTDIAEITVPCEDGEYALDALWVQRVQADGSYGDPEQLTDDECITPADLATEARREFKTMKITAPVATVQGNPPMIVNVHYPAYTTAAPQDRTVTLLGVPVVIRAEPTEFTWDFDDPHSPAGTTLTTTDPGRPWREGDPTPDHSWVGHTYSRLGTPDQDPGTAVDDKGNTYRTGVTVSLTTTWQGRFRVQGTSTWTDIPGTITTTSTTDPTTVTEARTRLVCDDLEGTSTC</sequence>
<dbReference type="EMBL" id="JALQCY010000003">
    <property type="protein sequence ID" value="MCK9794425.1"/>
    <property type="molecule type" value="Genomic_DNA"/>
</dbReference>
<evidence type="ECO:0000256" key="1">
    <source>
        <dbReference type="SAM" id="MobiDB-lite"/>
    </source>
</evidence>
<reference evidence="2 3" key="1">
    <citation type="submission" date="2022-02" db="EMBL/GenBank/DDBJ databases">
        <title>The car tank lid bacteriome: a reservoir of bacteria with potential in bioremediation of fuel.</title>
        <authorList>
            <person name="Vidal-Verdu A."/>
            <person name="Gomez-Martinez D."/>
            <person name="Latorre-Perez A."/>
            <person name="Pereto J."/>
            <person name="Porcar M."/>
        </authorList>
    </citation>
    <scope>NUCLEOTIDE SEQUENCE [LARGE SCALE GENOMIC DNA]</scope>
    <source>
        <strain evidence="2 3">4D.3</strain>
    </source>
</reference>
<protein>
    <recommendedName>
        <fullName evidence="4">PKD domain-containing protein</fullName>
    </recommendedName>
</protein>
<evidence type="ECO:0000313" key="2">
    <source>
        <dbReference type="EMBL" id="MCK9794425.1"/>
    </source>
</evidence>
<accession>A0ABT0J4J1</accession>
<feature type="compositionally biased region" description="Basic and acidic residues" evidence="1">
    <location>
        <begin position="157"/>
        <end position="166"/>
    </location>
</feature>
<organism evidence="2 3">
    <name type="scientific">Isoptericola peretonis</name>
    <dbReference type="NCBI Taxonomy" id="2918523"/>
    <lineage>
        <taxon>Bacteria</taxon>
        <taxon>Bacillati</taxon>
        <taxon>Actinomycetota</taxon>
        <taxon>Actinomycetes</taxon>
        <taxon>Micrococcales</taxon>
        <taxon>Promicromonosporaceae</taxon>
        <taxon>Isoptericola</taxon>
    </lineage>
</organism>
<dbReference type="RefSeq" id="WP_416344267.1">
    <property type="nucleotide sequence ID" value="NZ_JALQCY010000003.1"/>
</dbReference>
<dbReference type="Proteomes" id="UP001651050">
    <property type="component" value="Unassembled WGS sequence"/>
</dbReference>
<evidence type="ECO:0000313" key="3">
    <source>
        <dbReference type="Proteomes" id="UP001651050"/>
    </source>
</evidence>
<proteinExistence type="predicted"/>
<keyword evidence="3" id="KW-1185">Reference proteome</keyword>
<feature type="region of interest" description="Disordered" evidence="1">
    <location>
        <begin position="138"/>
        <end position="168"/>
    </location>
</feature>
<evidence type="ECO:0008006" key="4">
    <source>
        <dbReference type="Google" id="ProtNLM"/>
    </source>
</evidence>
<gene>
    <name evidence="2" type="ORF">M1843_11780</name>
</gene>
<comment type="caution">
    <text evidence="2">The sequence shown here is derived from an EMBL/GenBank/DDBJ whole genome shotgun (WGS) entry which is preliminary data.</text>
</comment>